<proteinExistence type="predicted"/>
<dbReference type="InterPro" id="IPR014239">
    <property type="entry name" value="YpeB_PepSY1-2"/>
</dbReference>
<feature type="transmembrane region" description="Helical" evidence="1">
    <location>
        <begin position="7"/>
        <end position="27"/>
    </location>
</feature>
<evidence type="ECO:0000313" key="4">
    <source>
        <dbReference type="EMBL" id="MFD1677133.1"/>
    </source>
</evidence>
<organism evidence="4 5">
    <name type="scientific">Alicyclobacillus fodiniaquatilis</name>
    <dbReference type="NCBI Taxonomy" id="1661150"/>
    <lineage>
        <taxon>Bacteria</taxon>
        <taxon>Bacillati</taxon>
        <taxon>Bacillota</taxon>
        <taxon>Bacilli</taxon>
        <taxon>Bacillales</taxon>
        <taxon>Alicyclobacillaceae</taxon>
        <taxon>Alicyclobacillus</taxon>
    </lineage>
</organism>
<gene>
    <name evidence="4" type="ORF">ACFSB2_20875</name>
</gene>
<keyword evidence="1" id="KW-0472">Membrane</keyword>
<evidence type="ECO:0000259" key="3">
    <source>
        <dbReference type="Pfam" id="PF20769"/>
    </source>
</evidence>
<dbReference type="Pfam" id="PF14620">
    <property type="entry name" value="YPEB_PepSY1-2"/>
    <property type="match status" value="1"/>
</dbReference>
<dbReference type="Proteomes" id="UP001597079">
    <property type="component" value="Unassembled WGS sequence"/>
</dbReference>
<dbReference type="RefSeq" id="WP_377945047.1">
    <property type="nucleotide sequence ID" value="NZ_JBHUCX010000085.1"/>
</dbReference>
<feature type="domain" description="Sporulation protein YpeB PepSY1 and PepSY2" evidence="2">
    <location>
        <begin position="176"/>
        <end position="352"/>
    </location>
</feature>
<sequence>MLHRATWISAAVLAVVAVGAGVGYWGYGEKTAKETYARQAETNYASSFHNMVNNIRDMRSELAKSMLSSDAGAFQSHLSDVSRLCYAAQTDLGRLPSNFTPDSNLQSYLHEVDTNVRKWIKADEKPSDRPVENQIQNYYTASGAIVSDLSDMQGQLDGKTNAWLTSNAKTTTLAAQGMKRVNTHVASFASLKMPTRQTPASAANPKMQQLPTITAQQAINQVASVVGQKNHANWHAKLMDKGKSTAHYQVNGANGGAHISAEVSQHGGKLFSLYNDRSINASKYDFATASKDAKRWLAQHGFANVQQLNAAQYDHTALFTFSPTLNGAPVISQSIQVHVALDNGQITDFNATPVYTKPVGNVPARKLTVAQLQKKLNPDFQVKMSKPVIVQDENSKYVPAAAFYGTLHHDTFCILLSAVDGSEVKVDQLT</sequence>
<dbReference type="Pfam" id="PF20769">
    <property type="entry name" value="YPEB_N"/>
    <property type="match status" value="1"/>
</dbReference>
<comment type="caution">
    <text evidence="4">The sequence shown here is derived from an EMBL/GenBank/DDBJ whole genome shotgun (WGS) entry which is preliminary data.</text>
</comment>
<reference evidence="5" key="1">
    <citation type="journal article" date="2019" name="Int. J. Syst. Evol. Microbiol.">
        <title>The Global Catalogue of Microorganisms (GCM) 10K type strain sequencing project: providing services to taxonomists for standard genome sequencing and annotation.</title>
        <authorList>
            <consortium name="The Broad Institute Genomics Platform"/>
            <consortium name="The Broad Institute Genome Sequencing Center for Infectious Disease"/>
            <person name="Wu L."/>
            <person name="Ma J."/>
        </authorList>
    </citation>
    <scope>NUCLEOTIDE SEQUENCE [LARGE SCALE GENOMIC DNA]</scope>
    <source>
        <strain evidence="5">CGMCC 1.12286</strain>
    </source>
</reference>
<dbReference type="InterPro" id="IPR048402">
    <property type="entry name" value="YpeB_N"/>
</dbReference>
<keyword evidence="5" id="KW-1185">Reference proteome</keyword>
<dbReference type="EMBL" id="JBHUCX010000085">
    <property type="protein sequence ID" value="MFD1677133.1"/>
    <property type="molecule type" value="Genomic_DNA"/>
</dbReference>
<protein>
    <submittedName>
        <fullName evidence="4">PepSY1/2 domain-containing protein</fullName>
    </submittedName>
</protein>
<name>A0ABW4JNC7_9BACL</name>
<keyword evidence="1" id="KW-1133">Transmembrane helix</keyword>
<evidence type="ECO:0000313" key="5">
    <source>
        <dbReference type="Proteomes" id="UP001597079"/>
    </source>
</evidence>
<evidence type="ECO:0000256" key="1">
    <source>
        <dbReference type="SAM" id="Phobius"/>
    </source>
</evidence>
<feature type="domain" description="Sporulation protein YpeB N-terminal" evidence="3">
    <location>
        <begin position="33"/>
        <end position="163"/>
    </location>
</feature>
<keyword evidence="1" id="KW-0812">Transmembrane</keyword>
<accession>A0ABW4JNC7</accession>
<evidence type="ECO:0000259" key="2">
    <source>
        <dbReference type="Pfam" id="PF14620"/>
    </source>
</evidence>